<dbReference type="AlphaFoldDB" id="A0A4U5NTK5"/>
<reference evidence="2 3" key="2">
    <citation type="journal article" date="2019" name="G3 (Bethesda)">
        <title>Hybrid Assembly of the Genome of the Entomopathogenic Nematode Steinernema carpocapsae Identifies the X-Chromosome.</title>
        <authorList>
            <person name="Serra L."/>
            <person name="Macchietto M."/>
            <person name="Macias-Munoz A."/>
            <person name="McGill C.J."/>
            <person name="Rodriguez I.M."/>
            <person name="Rodriguez B."/>
            <person name="Murad R."/>
            <person name="Mortazavi A."/>
        </authorList>
    </citation>
    <scope>NUCLEOTIDE SEQUENCE [LARGE SCALE GENOMIC DNA]</scope>
    <source>
        <strain evidence="2 3">ALL</strain>
    </source>
</reference>
<name>A0A4U5NTK5_STECR</name>
<protein>
    <submittedName>
        <fullName evidence="2">Uncharacterized protein</fullName>
    </submittedName>
</protein>
<organism evidence="2 3">
    <name type="scientific">Steinernema carpocapsae</name>
    <name type="common">Entomopathogenic nematode</name>
    <dbReference type="NCBI Taxonomy" id="34508"/>
    <lineage>
        <taxon>Eukaryota</taxon>
        <taxon>Metazoa</taxon>
        <taxon>Ecdysozoa</taxon>
        <taxon>Nematoda</taxon>
        <taxon>Chromadorea</taxon>
        <taxon>Rhabditida</taxon>
        <taxon>Tylenchina</taxon>
        <taxon>Panagrolaimomorpha</taxon>
        <taxon>Strongyloidoidea</taxon>
        <taxon>Steinernematidae</taxon>
        <taxon>Steinernema</taxon>
    </lineage>
</organism>
<keyword evidence="3" id="KW-1185">Reference proteome</keyword>
<dbReference type="OrthoDB" id="5877569at2759"/>
<evidence type="ECO:0000313" key="2">
    <source>
        <dbReference type="EMBL" id="TKR86451.1"/>
    </source>
</evidence>
<feature type="compositionally biased region" description="Polar residues" evidence="1">
    <location>
        <begin position="105"/>
        <end position="118"/>
    </location>
</feature>
<feature type="compositionally biased region" description="Low complexity" evidence="1">
    <location>
        <begin position="263"/>
        <end position="276"/>
    </location>
</feature>
<feature type="compositionally biased region" description="Low complexity" evidence="1">
    <location>
        <begin position="209"/>
        <end position="226"/>
    </location>
</feature>
<dbReference type="Proteomes" id="UP000298663">
    <property type="component" value="Unassembled WGS sequence"/>
</dbReference>
<evidence type="ECO:0000256" key="1">
    <source>
        <dbReference type="SAM" id="MobiDB-lite"/>
    </source>
</evidence>
<gene>
    <name evidence="2" type="ORF">L596_011042</name>
</gene>
<feature type="region of interest" description="Disordered" evidence="1">
    <location>
        <begin position="148"/>
        <end position="337"/>
    </location>
</feature>
<sequence>MDPGLTFSIQQFFESINPLDGFEDSNALEEYLFAQSKKIEPGKDDARTMEILKPKRPMKTLVSPGIKVPKNLKNHQAPPLSPNVYHRSAPRSFSKPLTTEDRSHPNTLSSATLNSPNEGSTFAIVDINPGNKPKFIGDAKPGTILEGRQLPTLRKSIPPPSPSLKSELPQEMAPPPLFPRRVSSPMTEDSPPRTASSECSFVFPPPTASSPTDSAWASSSEGGASPPSVPPVPPRRIVRGPYVSLPAPLPVDSVSKHFWRGELSPTSPTVSLSVPLHTDSVPRPPELPPRQRFSNEMEPPPRPPKKIPGKPLSLAILDGPAPPPLPPKTYKQRLQHK</sequence>
<reference evidence="2 3" key="1">
    <citation type="journal article" date="2015" name="Genome Biol.">
        <title>Comparative genomics of Steinernema reveals deeply conserved gene regulatory networks.</title>
        <authorList>
            <person name="Dillman A.R."/>
            <person name="Macchietto M."/>
            <person name="Porter C.F."/>
            <person name="Rogers A."/>
            <person name="Williams B."/>
            <person name="Antoshechkin I."/>
            <person name="Lee M.M."/>
            <person name="Goodwin Z."/>
            <person name="Lu X."/>
            <person name="Lewis E.E."/>
            <person name="Goodrich-Blair H."/>
            <person name="Stock S.P."/>
            <person name="Adams B.J."/>
            <person name="Sternberg P.W."/>
            <person name="Mortazavi A."/>
        </authorList>
    </citation>
    <scope>NUCLEOTIDE SEQUENCE [LARGE SCALE GENOMIC DNA]</scope>
    <source>
        <strain evidence="2 3">ALL</strain>
    </source>
</reference>
<proteinExistence type="predicted"/>
<dbReference type="EMBL" id="AZBU02000003">
    <property type="protein sequence ID" value="TKR86451.1"/>
    <property type="molecule type" value="Genomic_DNA"/>
</dbReference>
<evidence type="ECO:0000313" key="3">
    <source>
        <dbReference type="Proteomes" id="UP000298663"/>
    </source>
</evidence>
<accession>A0A4U5NTK5</accession>
<comment type="caution">
    <text evidence="2">The sequence shown here is derived from an EMBL/GenBank/DDBJ whole genome shotgun (WGS) entry which is preliminary data.</text>
</comment>
<feature type="region of interest" description="Disordered" evidence="1">
    <location>
        <begin position="55"/>
        <end position="118"/>
    </location>
</feature>